<dbReference type="SMART" id="SM00409">
    <property type="entry name" value="IG"/>
    <property type="match status" value="2"/>
</dbReference>
<dbReference type="InterPro" id="IPR036179">
    <property type="entry name" value="Ig-like_dom_sf"/>
</dbReference>
<dbReference type="Gene3D" id="2.60.40.10">
    <property type="entry name" value="Immunoglobulins"/>
    <property type="match status" value="2"/>
</dbReference>
<feature type="chain" id="PRO_5046882817" evidence="5">
    <location>
        <begin position="21"/>
        <end position="289"/>
    </location>
</feature>
<evidence type="ECO:0000259" key="6">
    <source>
        <dbReference type="PROSITE" id="PS50835"/>
    </source>
</evidence>
<keyword evidence="2" id="KW-1015">Disulfide bond</keyword>
<evidence type="ECO:0000313" key="8">
    <source>
        <dbReference type="RefSeq" id="XP_014680076.1"/>
    </source>
</evidence>
<feature type="region of interest" description="Disordered" evidence="4">
    <location>
        <begin position="25"/>
        <end position="60"/>
    </location>
</feature>
<name>A0ABM1F6K5_PRICU</name>
<dbReference type="InterPro" id="IPR003598">
    <property type="entry name" value="Ig_sub2"/>
</dbReference>
<proteinExistence type="predicted"/>
<dbReference type="Proteomes" id="UP000695022">
    <property type="component" value="Unplaced"/>
</dbReference>
<dbReference type="SUPFAM" id="SSF48726">
    <property type="entry name" value="Immunoglobulin"/>
    <property type="match status" value="2"/>
</dbReference>
<dbReference type="CDD" id="cd00096">
    <property type="entry name" value="Ig"/>
    <property type="match status" value="2"/>
</dbReference>
<evidence type="ECO:0000313" key="7">
    <source>
        <dbReference type="Proteomes" id="UP000695022"/>
    </source>
</evidence>
<keyword evidence="3" id="KW-0393">Immunoglobulin domain</keyword>
<dbReference type="InterPro" id="IPR007110">
    <property type="entry name" value="Ig-like_dom"/>
</dbReference>
<dbReference type="RefSeq" id="XP_014680076.1">
    <property type="nucleotide sequence ID" value="XM_014824590.1"/>
</dbReference>
<feature type="signal peptide" evidence="5">
    <location>
        <begin position="1"/>
        <end position="20"/>
    </location>
</feature>
<accession>A0ABM1F6K5</accession>
<reference evidence="8" key="1">
    <citation type="submission" date="2025-08" db="UniProtKB">
        <authorList>
            <consortium name="RefSeq"/>
        </authorList>
    </citation>
    <scope>IDENTIFICATION</scope>
</reference>
<feature type="domain" description="Ig-like" evidence="6">
    <location>
        <begin position="65"/>
        <end position="167"/>
    </location>
</feature>
<dbReference type="InterPro" id="IPR013783">
    <property type="entry name" value="Ig-like_fold"/>
</dbReference>
<dbReference type="PROSITE" id="PS50835">
    <property type="entry name" value="IG_LIKE"/>
    <property type="match status" value="2"/>
</dbReference>
<organism evidence="7 8">
    <name type="scientific">Priapulus caudatus</name>
    <name type="common">Priapulid worm</name>
    <dbReference type="NCBI Taxonomy" id="37621"/>
    <lineage>
        <taxon>Eukaryota</taxon>
        <taxon>Metazoa</taxon>
        <taxon>Ecdysozoa</taxon>
        <taxon>Scalidophora</taxon>
        <taxon>Priapulida</taxon>
        <taxon>Priapulimorpha</taxon>
        <taxon>Priapulimorphida</taxon>
        <taxon>Priapulidae</taxon>
        <taxon>Priapulus</taxon>
    </lineage>
</organism>
<dbReference type="InterPro" id="IPR050958">
    <property type="entry name" value="Cell_Adh-Cytoskel_Orgn"/>
</dbReference>
<evidence type="ECO:0000256" key="1">
    <source>
        <dbReference type="ARBA" id="ARBA00022729"/>
    </source>
</evidence>
<sequence>MAKVESCLVFLAVAVGAALARGVDSTSYQQQYDHRPDQELRNPFETRDRRGLHDNEVAGGGDADPLDVFFTRWVRFQDPIPPKEITAGPHQSVTIECVAGGSPPPSMYWLKNGERIHQGDEHKAKMTGVGSTKLRLFLDCITEKDDGIYSCVAETPYERITTDTKLTVTETNEAYETSCDISKRQSGLPARIFMWTGHHIEVEGGDVRLLCRHSGFPQAKVTWYGPENNLVGHKPSGKYKIMRNGDLVVSHSSWLEDMGEFKCVVSNPYGRDEASTFFYPAMADDSEGF</sequence>
<dbReference type="SMART" id="SM00408">
    <property type="entry name" value="IGc2"/>
    <property type="match status" value="2"/>
</dbReference>
<evidence type="ECO:0000256" key="3">
    <source>
        <dbReference type="ARBA" id="ARBA00023319"/>
    </source>
</evidence>
<feature type="domain" description="Ig-like" evidence="6">
    <location>
        <begin position="189"/>
        <end position="275"/>
    </location>
</feature>
<keyword evidence="7" id="KW-1185">Reference proteome</keyword>
<protein>
    <submittedName>
        <fullName evidence="8">Neural/ectodermal development factor IMP-L2-like</fullName>
    </submittedName>
</protein>
<gene>
    <name evidence="8" type="primary">LOC106820033</name>
</gene>
<evidence type="ECO:0000256" key="5">
    <source>
        <dbReference type="SAM" id="SignalP"/>
    </source>
</evidence>
<dbReference type="PANTHER" id="PTHR45080">
    <property type="entry name" value="CONTACTIN 5"/>
    <property type="match status" value="1"/>
</dbReference>
<dbReference type="Pfam" id="PF07679">
    <property type="entry name" value="I-set"/>
    <property type="match status" value="2"/>
</dbReference>
<dbReference type="InterPro" id="IPR003599">
    <property type="entry name" value="Ig_sub"/>
</dbReference>
<keyword evidence="1 5" id="KW-0732">Signal</keyword>
<evidence type="ECO:0000256" key="2">
    <source>
        <dbReference type="ARBA" id="ARBA00023157"/>
    </source>
</evidence>
<evidence type="ECO:0000256" key="4">
    <source>
        <dbReference type="SAM" id="MobiDB-lite"/>
    </source>
</evidence>
<dbReference type="PANTHER" id="PTHR45080:SF8">
    <property type="entry name" value="IG-LIKE DOMAIN-CONTAINING PROTEIN"/>
    <property type="match status" value="1"/>
</dbReference>
<dbReference type="GeneID" id="106820033"/>
<feature type="compositionally biased region" description="Basic and acidic residues" evidence="4">
    <location>
        <begin position="32"/>
        <end position="56"/>
    </location>
</feature>
<dbReference type="InterPro" id="IPR013098">
    <property type="entry name" value="Ig_I-set"/>
</dbReference>